<keyword evidence="4" id="KW-1185">Reference proteome</keyword>
<protein>
    <recommendedName>
        <fullName evidence="6">Lipoprotein</fullName>
    </recommendedName>
</protein>
<dbReference type="EMBL" id="FOIB01000010">
    <property type="protein sequence ID" value="SEU34372.1"/>
    <property type="molecule type" value="Genomic_DNA"/>
</dbReference>
<evidence type="ECO:0000313" key="5">
    <source>
        <dbReference type="Proteomes" id="UP000321514"/>
    </source>
</evidence>
<keyword evidence="1" id="KW-0732">Signal</keyword>
<dbReference type="Proteomes" id="UP000183760">
    <property type="component" value="Unassembled WGS sequence"/>
</dbReference>
<organism evidence="2 5">
    <name type="scientific">Myxococcus fulvus</name>
    <dbReference type="NCBI Taxonomy" id="33"/>
    <lineage>
        <taxon>Bacteria</taxon>
        <taxon>Pseudomonadati</taxon>
        <taxon>Myxococcota</taxon>
        <taxon>Myxococcia</taxon>
        <taxon>Myxococcales</taxon>
        <taxon>Cystobacterineae</taxon>
        <taxon>Myxococcaceae</taxon>
        <taxon>Myxococcus</taxon>
    </lineage>
</organism>
<evidence type="ECO:0008006" key="6">
    <source>
        <dbReference type="Google" id="ProtNLM"/>
    </source>
</evidence>
<reference evidence="3 4" key="1">
    <citation type="submission" date="2016-10" db="EMBL/GenBank/DDBJ databases">
        <authorList>
            <person name="Varghese N."/>
            <person name="Submissions S."/>
        </authorList>
    </citation>
    <scope>NUCLEOTIDE SEQUENCE [LARGE SCALE GENOMIC DNA]</scope>
    <source>
        <strain evidence="3 4">DSM 16525</strain>
    </source>
</reference>
<gene>
    <name evidence="2" type="ORF">MFU01_53920</name>
    <name evidence="3" type="ORF">SAMN05443572_11043</name>
</gene>
<dbReference type="AlphaFoldDB" id="A0A511T860"/>
<dbReference type="OrthoDB" id="5381087at2"/>
<evidence type="ECO:0000256" key="1">
    <source>
        <dbReference type="SAM" id="SignalP"/>
    </source>
</evidence>
<evidence type="ECO:0000313" key="2">
    <source>
        <dbReference type="EMBL" id="GEN10355.1"/>
    </source>
</evidence>
<name>A0A511T860_MYXFU</name>
<dbReference type="RefSeq" id="WP_074957700.1">
    <property type="nucleotide sequence ID" value="NZ_BJXR01000038.1"/>
</dbReference>
<dbReference type="EMBL" id="BJXR01000038">
    <property type="protein sequence ID" value="GEN10355.1"/>
    <property type="molecule type" value="Genomic_DNA"/>
</dbReference>
<dbReference type="Proteomes" id="UP000321514">
    <property type="component" value="Unassembled WGS sequence"/>
</dbReference>
<evidence type="ECO:0000313" key="3">
    <source>
        <dbReference type="EMBL" id="SEU34372.1"/>
    </source>
</evidence>
<evidence type="ECO:0000313" key="4">
    <source>
        <dbReference type="Proteomes" id="UP000183760"/>
    </source>
</evidence>
<sequence length="307" mass="31938">MKAWSKAWTGAACAAVLGMATSAQAHDLTCTKRVNGQAAVTASAYPFTANYSFEVTNTHPTLPSLLLTALDPLLLLKGFSFPELPILIPVGESITQTLPVVLDSFDDCETLALIDGNADANFDNSFTATFDLGLSVSTARVTCGAATPDLTCGAATRTLGYYQSHLVPLTACLLSGTIDLGPVAAVSTDIGVQGILWGNPDRYLNGDPRNELDRARFLLAQQVLVATCNQRLFGRVPPDNLLSDARTSLAGVACGGMEVFTSRLRAFNASCSAGPFPLGFISGPATPLAARALGIDPSLPTPGGCAQ</sequence>
<feature type="chain" id="PRO_5022682432" description="Lipoprotein" evidence="1">
    <location>
        <begin position="26"/>
        <end position="307"/>
    </location>
</feature>
<proteinExistence type="predicted"/>
<comment type="caution">
    <text evidence="2">The sequence shown here is derived from an EMBL/GenBank/DDBJ whole genome shotgun (WGS) entry which is preliminary data.</text>
</comment>
<feature type="signal peptide" evidence="1">
    <location>
        <begin position="1"/>
        <end position="25"/>
    </location>
</feature>
<reference evidence="2 5" key="2">
    <citation type="submission" date="2019-07" db="EMBL/GenBank/DDBJ databases">
        <title>Whole genome shotgun sequence of Myxococcus fulvus NBRC 100333.</title>
        <authorList>
            <person name="Hosoyama A."/>
            <person name="Uohara A."/>
            <person name="Ohji S."/>
            <person name="Ichikawa N."/>
        </authorList>
    </citation>
    <scope>NUCLEOTIDE SEQUENCE [LARGE SCALE GENOMIC DNA]</scope>
    <source>
        <strain evidence="2 5">NBRC 100333</strain>
    </source>
</reference>
<accession>A0A511T860</accession>